<keyword evidence="3" id="KW-0813">Transport</keyword>
<dbReference type="Pfam" id="PF15917">
    <property type="entry name" value="Piezo_TM25-28"/>
    <property type="match status" value="1"/>
</dbReference>
<accession>A0A6J2UEZ5</accession>
<gene>
    <name evidence="17" type="primary">LOC115632603</name>
</gene>
<evidence type="ECO:0000259" key="15">
    <source>
        <dbReference type="Pfam" id="PF24874"/>
    </source>
</evidence>
<dbReference type="PANTHER" id="PTHR47049">
    <property type="entry name" value="PIEZO-TYPE MECHANOSENSITIVE ION CHANNEL HOMOLOG"/>
    <property type="match status" value="1"/>
</dbReference>
<keyword evidence="6 10" id="KW-1133">Transmembrane helix</keyword>
<protein>
    <submittedName>
        <fullName evidence="17">Piezo-type mechanosensitive ion channel component isoform X1</fullName>
    </submittedName>
</protein>
<reference evidence="17" key="1">
    <citation type="submission" date="2025-08" db="UniProtKB">
        <authorList>
            <consortium name="RefSeq"/>
        </authorList>
    </citation>
    <scope>IDENTIFICATION</scope>
    <source>
        <strain evidence="17">11010-0011.00</strain>
        <tissue evidence="17">Whole body</tissue>
    </source>
</reference>
<evidence type="ECO:0000256" key="2">
    <source>
        <dbReference type="ARBA" id="ARBA00007821"/>
    </source>
</evidence>
<dbReference type="PANTHER" id="PTHR47049:SF2">
    <property type="entry name" value="PIEZO-TYPE MECHANOSENSITIVE ION CHANNEL HOMOLOG"/>
    <property type="match status" value="1"/>
</dbReference>
<evidence type="ECO:0000259" key="14">
    <source>
        <dbReference type="Pfam" id="PF24871"/>
    </source>
</evidence>
<feature type="transmembrane region" description="Helical" evidence="10">
    <location>
        <begin position="568"/>
        <end position="588"/>
    </location>
</feature>
<dbReference type="Pfam" id="PF23188">
    <property type="entry name" value="THU_Piezo1"/>
    <property type="match status" value="1"/>
</dbReference>
<name>A0A6J2UEZ5_DROLE</name>
<keyword evidence="4" id="KW-1003">Cell membrane</keyword>
<evidence type="ECO:0000256" key="5">
    <source>
        <dbReference type="ARBA" id="ARBA00022692"/>
    </source>
</evidence>
<dbReference type="InterPro" id="IPR031805">
    <property type="entry name" value="Piezo_TM25-28"/>
</dbReference>
<dbReference type="GO" id="GO:0005886">
    <property type="term" value="C:plasma membrane"/>
    <property type="evidence" value="ECO:0007669"/>
    <property type="project" value="UniProtKB-SubCell"/>
</dbReference>
<feature type="domain" description="Piezo THU9 and anchor" evidence="15">
    <location>
        <begin position="1494"/>
        <end position="1732"/>
    </location>
</feature>
<feature type="transmembrane region" description="Helical" evidence="10">
    <location>
        <begin position="1496"/>
        <end position="1520"/>
    </location>
</feature>
<sequence>MLSKCTDQGLRMIFNPKLDLDSYLSPAAKMLAYFVTTLSLIHRARYQLTFTALRVTMKSEVEKTPTPDEQHGSATTIESPSMLEQLFYMVFDITAFIYKHSYVLMNIMMMIWSIVFHSWLTFVLLIWANILWMIPNQRRSMMRSSFFIVVYAEFLVISQYIYGMNFKQAELPIQFFTSGLNMEQIGFVHSQSSGNPPFLALSVKTLFLLTFWITSRQYFKEKAEDNRHNTILSQIFGSQHAQSEHTIFEKSRAQRFFIFVFESIRNFITRIWMWMLIFLIFLCAIFEQYMNGFRICYMSLFLLFLMIFQISLHVWIRFLYGYWIFVIFYAMSILTVIYTYQFDHFDHYWEKYLGVKIKLQSDIGLNRYKTKDLFLRLLIPTLTVIFTVVQLHYFHKPFMAAMWRSTPTDRVSHASLFHLNVAPTSDNQRENSTAIRKLMTFFVVTYRKIRSKARRLFRPGKRITWRFLEMHMIKAVILSLFNCAIAEICLFNIPLVILSLLSVSVNSFLRRLIFRIVTFWISVLVLMKMVYQIKYLERRHYDFICKNDTVNFAEWVGLKKTEPMWIDMLRYISPYIIYMVVASLHAVVKLRDHLIRAYMRDYRDQKVLFPDTERQDAERDFPGLVKYLCNYGFFKFGIEITLVGLIATISHRRDLIAVTYLLWFILILFISRVQCARIWDILQLYFILSILLQYIYFLSFPPNLCIVAPYEVPQDSTILTNWSLLTTSMQAFYRSKMFIDFIVLMIISRQRKAFRTEMRHFHDQNFGGGDNKSVVNNTAMLGHIYFDNPTHDFCSYVRNYADVFKTAVFCSFFWITLSVVFLAGVCSMDILSLGYLIFALVFLLKGSETYLRNIHSIICRWNCLIVFNVFNIAIKICVMILAGNMDLQDTNQVVNYILNVVHYRPAMKPDTEHHYGPNGMVFNNGMTWHAIVFAFLIFQLRLFRSYYFCHIIMDTQANSILASRGAAIIDSLHYKQIYDRREHDKNVLHNLKAKMERIRAVSRKNYKKVNLSGTRTPIYAESAPSLQTVESAHVQYTGVVKVVHTDDIVSVASSYGTSRATDVGPLLSRRRDLRLHPHVVRTGDYYMFDEVDDADDMDEYQEYDFLERQEIRERQIRLKAQRSKQYEFPTQTASGENFMNAQSAANLYYSSSDSGDEDFDTHPVVKLTGELIVLLTIRLNRLSRNYRFVHKVLSAEKKALQEISTMNRLGLSNTAAMFTFLNLSLNTRTNASRDAVSRGESVMSLVSKGDDFTTREHNDLVKMLIALWYSVIANTEVICYLAVFINQAANSSIISLPMPLLILFWGALTLPRPIKLFWVTLITYALAMIVLKMLIVLGMNLIKRGIPNDQHDLIMKHGKALYDMILLVVLFWHRYMLKKQGIWDVQRLSAERPIRDRYPSNQKYSKDKPAEILKRLRQEAGVDFKENPEDDSANVFERDMDEVLQPGAENKYVYRKIETEYYRRAMYQLEHKGGCLSGLYKFFFALRHKARLSTDVYSLMFFCDFINFFVLLFGFPKFAYRYRYSTSVIHSYIQENKVPFSFLIMLIVQFLTIVIERAIYLRKALVHKIVFHYITVVGIHFWMFFLVPYLTARSFGAAAHVIFYMIKCLHMLLSAYQIRCGYPKRILGNVFTKSYSLFNLVAFKIFMEIPFLYILRTMLDWVCTDTTLTLMEWIKMEDIFQSVFIVRCYRQMDTDFPVLRGIPKALYTKLLLGGTIILILIMLIWSPLFLFALVGTVGKPNLPQKADITVKMGHYEPVYVSQSYSGIKPFMESEYQKLQSTFSVDSFAHDHIAIYDAGDITAVKFDANSVTMWNMLPPDKKRLLDDLKRGHKMEIRVMLTITCGERADKIQYETVYSLTTNKWVRNLLIQVISNDNSDAKVVIPDILPKFVTVSNLRMNVRFIKDFDEFYWIVLYVFKESSCVR</sequence>
<feature type="transmembrane region" description="Helical" evidence="10">
    <location>
        <begin position="655"/>
        <end position="671"/>
    </location>
</feature>
<dbReference type="Proteomes" id="UP000504634">
    <property type="component" value="Unplaced"/>
</dbReference>
<feature type="transmembrane region" description="Helical" evidence="10">
    <location>
        <begin position="1710"/>
        <end position="1735"/>
    </location>
</feature>
<keyword evidence="7" id="KW-0406">Ion transport</keyword>
<evidence type="ECO:0000256" key="10">
    <source>
        <dbReference type="SAM" id="Phobius"/>
    </source>
</evidence>
<evidence type="ECO:0000313" key="17">
    <source>
        <dbReference type="RefSeq" id="XP_030385687.1"/>
    </source>
</evidence>
<feature type="transmembrane region" description="Helical" evidence="10">
    <location>
        <begin position="271"/>
        <end position="289"/>
    </location>
</feature>
<feature type="transmembrane region" description="Helical" evidence="10">
    <location>
        <begin position="926"/>
        <end position="943"/>
    </location>
</feature>
<feature type="transmembrane region" description="Helical" evidence="10">
    <location>
        <begin position="1291"/>
        <end position="1310"/>
    </location>
</feature>
<feature type="transmembrane region" description="Helical" evidence="10">
    <location>
        <begin position="1597"/>
        <end position="1616"/>
    </location>
</feature>
<feature type="transmembrane region" description="Helical" evidence="10">
    <location>
        <begin position="475"/>
        <end position="500"/>
    </location>
</feature>
<feature type="transmembrane region" description="Helical" evidence="10">
    <location>
        <begin position="1637"/>
        <end position="1655"/>
    </location>
</feature>
<keyword evidence="8 10" id="KW-0472">Membrane</keyword>
<evidence type="ECO:0000256" key="3">
    <source>
        <dbReference type="ARBA" id="ARBA00022448"/>
    </source>
</evidence>
<feature type="transmembrane region" description="Helical" evidence="10">
    <location>
        <begin position="731"/>
        <end position="748"/>
    </location>
</feature>
<dbReference type="Pfam" id="PF12166">
    <property type="entry name" value="Piezo_cap"/>
    <property type="match status" value="1"/>
</dbReference>
<feature type="transmembrane region" description="Helical" evidence="10">
    <location>
        <begin position="512"/>
        <end position="531"/>
    </location>
</feature>
<feature type="transmembrane region" description="Helical" evidence="10">
    <location>
        <begin position="1360"/>
        <end position="1377"/>
    </location>
</feature>
<feature type="transmembrane region" description="Helical" evidence="10">
    <location>
        <begin position="830"/>
        <end position="851"/>
    </location>
</feature>
<dbReference type="InterPro" id="IPR056768">
    <property type="entry name" value="THU_Piezo"/>
</dbReference>
<keyword evidence="9" id="KW-0407">Ion channel</keyword>
<evidence type="ECO:0000256" key="8">
    <source>
        <dbReference type="ARBA" id="ARBA00023136"/>
    </source>
</evidence>
<dbReference type="Pfam" id="PF24874">
    <property type="entry name" value="Piezo_THU9_anchor"/>
    <property type="match status" value="1"/>
</dbReference>
<feature type="transmembrane region" description="Helical" evidence="10">
    <location>
        <begin position="678"/>
        <end position="697"/>
    </location>
</feature>
<evidence type="ECO:0000256" key="7">
    <source>
        <dbReference type="ARBA" id="ARBA00023065"/>
    </source>
</evidence>
<evidence type="ECO:0000256" key="1">
    <source>
        <dbReference type="ARBA" id="ARBA00004651"/>
    </source>
</evidence>
<dbReference type="InterPro" id="IPR056769">
    <property type="entry name" value="Piezo_TM1-24"/>
</dbReference>
<feature type="transmembrane region" description="Helical" evidence="10">
    <location>
        <begin position="803"/>
        <end position="824"/>
    </location>
</feature>
<evidence type="ECO:0000256" key="6">
    <source>
        <dbReference type="ARBA" id="ARBA00022989"/>
    </source>
</evidence>
<evidence type="ECO:0000313" key="16">
    <source>
        <dbReference type="Proteomes" id="UP000504634"/>
    </source>
</evidence>
<evidence type="ECO:0000259" key="11">
    <source>
        <dbReference type="Pfam" id="PF12166"/>
    </source>
</evidence>
<feature type="transmembrane region" description="Helical" evidence="10">
    <location>
        <begin position="144"/>
        <end position="162"/>
    </location>
</feature>
<feature type="transmembrane region" description="Helical" evidence="10">
    <location>
        <begin position="373"/>
        <end position="394"/>
    </location>
</feature>
<dbReference type="InterPro" id="IPR031334">
    <property type="entry name" value="Piezo_cap_dom"/>
</dbReference>
<feature type="transmembrane region" description="Helical" evidence="10">
    <location>
        <begin position="1317"/>
        <end position="1340"/>
    </location>
</feature>
<feature type="transmembrane region" description="Helical" evidence="10">
    <location>
        <begin position="863"/>
        <end position="882"/>
    </location>
</feature>
<evidence type="ECO:0000256" key="4">
    <source>
        <dbReference type="ARBA" id="ARBA00022475"/>
    </source>
</evidence>
<keyword evidence="16" id="KW-1185">Reference proteome</keyword>
<feature type="transmembrane region" description="Helical" evidence="10">
    <location>
        <begin position="1264"/>
        <end position="1285"/>
    </location>
</feature>
<feature type="domain" description="Piezo non-specific cation channel cap" evidence="11">
    <location>
        <begin position="1767"/>
        <end position="1900"/>
    </location>
</feature>
<dbReference type="GO" id="GO:0008381">
    <property type="term" value="F:mechanosensitive monoatomic ion channel activity"/>
    <property type="evidence" value="ECO:0007669"/>
    <property type="project" value="InterPro"/>
</dbReference>
<feature type="transmembrane region" description="Helical" evidence="10">
    <location>
        <begin position="1540"/>
        <end position="1559"/>
    </location>
</feature>
<comment type="similarity">
    <text evidence="2">Belongs to the PIEZO (TC 1.A.75) family.</text>
</comment>
<dbReference type="GeneID" id="115632603"/>
<feature type="domain" description="Piezo TM25-28" evidence="12">
    <location>
        <begin position="788"/>
        <end position="1102"/>
    </location>
</feature>
<feature type="transmembrane region" description="Helical" evidence="10">
    <location>
        <begin position="322"/>
        <end position="340"/>
    </location>
</feature>
<dbReference type="Pfam" id="PF24871">
    <property type="entry name" value="Piezo_TM1-24"/>
    <property type="match status" value="1"/>
</dbReference>
<feature type="transmembrane region" description="Helical" evidence="10">
    <location>
        <begin position="1571"/>
        <end position="1591"/>
    </location>
</feature>
<feature type="domain" description="Piezo transmembrane helical unit" evidence="13">
    <location>
        <begin position="1273"/>
        <end position="1384"/>
    </location>
</feature>
<comment type="subcellular location">
    <subcellularLocation>
        <location evidence="1">Cell membrane</location>
        <topology evidence="1">Multi-pass membrane protein</topology>
    </subcellularLocation>
</comment>
<evidence type="ECO:0000259" key="13">
    <source>
        <dbReference type="Pfam" id="PF23188"/>
    </source>
</evidence>
<feature type="transmembrane region" description="Helical" evidence="10">
    <location>
        <begin position="111"/>
        <end position="132"/>
    </location>
</feature>
<evidence type="ECO:0000259" key="12">
    <source>
        <dbReference type="Pfam" id="PF15917"/>
    </source>
</evidence>
<dbReference type="RefSeq" id="XP_030385687.1">
    <property type="nucleotide sequence ID" value="XM_030529827.1"/>
</dbReference>
<evidence type="ECO:0000256" key="9">
    <source>
        <dbReference type="ARBA" id="ARBA00023303"/>
    </source>
</evidence>
<dbReference type="InterPro" id="IPR056770">
    <property type="entry name" value="Piezo_THU9_anchor"/>
</dbReference>
<dbReference type="InterPro" id="IPR027272">
    <property type="entry name" value="Piezo"/>
</dbReference>
<keyword evidence="5 10" id="KW-0812">Transmembrane</keyword>
<feature type="domain" description="Piezo TM1-24" evidence="14">
    <location>
        <begin position="82"/>
        <end position="399"/>
    </location>
</feature>
<organism evidence="16 17">
    <name type="scientific">Drosophila lebanonensis</name>
    <name type="common">Fruit fly</name>
    <name type="synonym">Scaptodrosophila lebanonensis</name>
    <dbReference type="NCBI Taxonomy" id="7225"/>
    <lineage>
        <taxon>Eukaryota</taxon>
        <taxon>Metazoa</taxon>
        <taxon>Ecdysozoa</taxon>
        <taxon>Arthropoda</taxon>
        <taxon>Hexapoda</taxon>
        <taxon>Insecta</taxon>
        <taxon>Pterygota</taxon>
        <taxon>Neoptera</taxon>
        <taxon>Endopterygota</taxon>
        <taxon>Diptera</taxon>
        <taxon>Brachycera</taxon>
        <taxon>Muscomorpha</taxon>
        <taxon>Ephydroidea</taxon>
        <taxon>Drosophilidae</taxon>
        <taxon>Scaptodrosophila</taxon>
    </lineage>
</organism>
<proteinExistence type="inferred from homology"/>
<feature type="transmembrane region" description="Helical" evidence="10">
    <location>
        <begin position="295"/>
        <end position="315"/>
    </location>
</feature>